<dbReference type="SUPFAM" id="SSF51126">
    <property type="entry name" value="Pectin lyase-like"/>
    <property type="match status" value="1"/>
</dbReference>
<dbReference type="InterPro" id="IPR011050">
    <property type="entry name" value="Pectin_lyase_fold/virulence"/>
</dbReference>
<dbReference type="Gene3D" id="2.160.20.10">
    <property type="entry name" value="Single-stranded right-handed beta-helix, Pectin lyase-like"/>
    <property type="match status" value="2"/>
</dbReference>
<evidence type="ECO:0000256" key="1">
    <source>
        <dbReference type="SAM" id="SignalP"/>
    </source>
</evidence>
<evidence type="ECO:0000313" key="3">
    <source>
        <dbReference type="Proteomes" id="UP000533637"/>
    </source>
</evidence>
<dbReference type="RefSeq" id="WP_183669234.1">
    <property type="nucleotide sequence ID" value="NZ_BMPB01000003.1"/>
</dbReference>
<evidence type="ECO:0008006" key="4">
    <source>
        <dbReference type="Google" id="ProtNLM"/>
    </source>
</evidence>
<dbReference type="InterPro" id="IPR012334">
    <property type="entry name" value="Pectin_lyas_fold"/>
</dbReference>
<keyword evidence="3" id="KW-1185">Reference proteome</keyword>
<name>A0ABR6KHR8_9BACT</name>
<feature type="signal peptide" evidence="1">
    <location>
        <begin position="1"/>
        <end position="21"/>
    </location>
</feature>
<gene>
    <name evidence="2" type="ORF">GGQ57_000954</name>
</gene>
<protein>
    <recommendedName>
        <fullName evidence="4">Pectate lyase</fullName>
    </recommendedName>
</protein>
<accession>A0ABR6KHR8</accession>
<dbReference type="Proteomes" id="UP000533637">
    <property type="component" value="Unassembled WGS sequence"/>
</dbReference>
<comment type="caution">
    <text evidence="2">The sequence shown here is derived from an EMBL/GenBank/DDBJ whole genome shotgun (WGS) entry which is preliminary data.</text>
</comment>
<keyword evidence="1" id="KW-0732">Signal</keyword>
<evidence type="ECO:0000313" key="2">
    <source>
        <dbReference type="EMBL" id="MBB4621060.1"/>
    </source>
</evidence>
<feature type="chain" id="PRO_5047012535" description="Pectate lyase" evidence="1">
    <location>
        <begin position="22"/>
        <end position="509"/>
    </location>
</feature>
<reference evidence="2 3" key="1">
    <citation type="submission" date="2020-08" db="EMBL/GenBank/DDBJ databases">
        <title>Genomic Encyclopedia of Type Strains, Phase IV (KMG-IV): sequencing the most valuable type-strain genomes for metagenomic binning, comparative biology and taxonomic classification.</title>
        <authorList>
            <person name="Goeker M."/>
        </authorList>
    </citation>
    <scope>NUCLEOTIDE SEQUENCE [LARGE SCALE GENOMIC DNA]</scope>
    <source>
        <strain evidence="2 3">DSM 102983</strain>
    </source>
</reference>
<dbReference type="EMBL" id="JACHOC010000002">
    <property type="protein sequence ID" value="MBB4621060.1"/>
    <property type="molecule type" value="Genomic_DNA"/>
</dbReference>
<proteinExistence type="predicted"/>
<organism evidence="2 3">
    <name type="scientific">Parabacteroides faecis</name>
    <dbReference type="NCBI Taxonomy" id="1217282"/>
    <lineage>
        <taxon>Bacteria</taxon>
        <taxon>Pseudomonadati</taxon>
        <taxon>Bacteroidota</taxon>
        <taxon>Bacteroidia</taxon>
        <taxon>Bacteroidales</taxon>
        <taxon>Tannerellaceae</taxon>
        <taxon>Parabacteroides</taxon>
    </lineage>
</organism>
<sequence length="509" mass="56993">MSAFKYVIIGLAVGVTFVCNAQTKLPPAWQSSLVRISDEGTLMYVPDEDGNTIPDFSRVGYHHGDKSIPVYPAVKEVFPAEEGDSGALIQQAIDEVARRSPDENGHRGTILLKRGVYKIAGTIVIHTSGIVLKGEGDNINETRLIATGKERRSLIQVKGRGDMQEVLGTRVKITDDFVPVGSHSFCVSSTGGFKAGDRVIVYRPGTQEWIHAIKMDQIVERKGTRQWTPQEYNLAFEREIVKVKGNRIFIDNPVVMQMDKRFGGGEVYTYRFDGRISEVGVSDICFESEFEDYEDLEHAWIAVKLDKAENCWVKNITARYFAYSAVSCERSAKNVSVIDCRCLESKSLITGGYRYSFNNWGQQNLFMNCQATEGRHDYVTGAQVCGPNVFYNCTASQTFADIGPHHRWAIGTLYDNIVTDGEINVQDRGQMGSGHGWAGVTQVVWNCRVKRAAVQSPWTSGKNYCIGLKGEKYPGHFTDRPDGIWEGRNEINIFPRSLYMAQLMARQNK</sequence>